<dbReference type="Gene3D" id="3.40.5.10">
    <property type="entry name" value="Ribosomal protein L9, N-terminal domain"/>
    <property type="match status" value="1"/>
</dbReference>
<evidence type="ECO:0000256" key="7">
    <source>
        <dbReference type="HAMAP-Rule" id="MF_00503"/>
    </source>
</evidence>
<evidence type="ECO:0000259" key="8">
    <source>
        <dbReference type="PROSITE" id="PS00651"/>
    </source>
</evidence>
<dbReference type="AlphaFoldDB" id="A0A1F5UWJ3"/>
<dbReference type="Proteomes" id="UP000179157">
    <property type="component" value="Unassembled WGS sequence"/>
</dbReference>
<dbReference type="PROSITE" id="PS00651">
    <property type="entry name" value="RIBOSOMAL_L9"/>
    <property type="match status" value="1"/>
</dbReference>
<dbReference type="InterPro" id="IPR020594">
    <property type="entry name" value="Ribosomal_bL9_bac/chp"/>
</dbReference>
<keyword evidence="2 7" id="KW-0699">rRNA-binding</keyword>
<dbReference type="Pfam" id="PF01281">
    <property type="entry name" value="Ribosomal_L9_N"/>
    <property type="match status" value="1"/>
</dbReference>
<dbReference type="Gene3D" id="3.10.430.100">
    <property type="entry name" value="Ribosomal protein L9, C-terminal domain"/>
    <property type="match status" value="1"/>
</dbReference>
<dbReference type="HAMAP" id="MF_00503">
    <property type="entry name" value="Ribosomal_bL9"/>
    <property type="match status" value="1"/>
</dbReference>
<sequence>MQVLLTQTVEKLGQPGDVVNVAPGYARNYLLPKGLAVEPTPHNVQRFQKTREKRVTEMKEREEQAKALKQKLDGTVLTFYRKSHDKKIYSSVRPEEIASQLSEQFRAEIEKGRVRIESPIEALGRHPVKIELYKDITAEIRVEVVEESPSSHVG</sequence>
<dbReference type="InterPro" id="IPR000244">
    <property type="entry name" value="Ribosomal_bL9"/>
</dbReference>
<dbReference type="InterPro" id="IPR036935">
    <property type="entry name" value="Ribosomal_bL9_N_sf"/>
</dbReference>
<accession>A0A1F5UWJ3</accession>
<evidence type="ECO:0000313" key="9">
    <source>
        <dbReference type="EMBL" id="OGF55478.1"/>
    </source>
</evidence>
<dbReference type="InterPro" id="IPR020070">
    <property type="entry name" value="Ribosomal_bL9_N"/>
</dbReference>
<evidence type="ECO:0000256" key="5">
    <source>
        <dbReference type="ARBA" id="ARBA00023274"/>
    </source>
</evidence>
<reference evidence="9 10" key="1">
    <citation type="journal article" date="2016" name="Nat. Commun.">
        <title>Thousands of microbial genomes shed light on interconnected biogeochemical processes in an aquifer system.</title>
        <authorList>
            <person name="Anantharaman K."/>
            <person name="Brown C.T."/>
            <person name="Hug L.A."/>
            <person name="Sharon I."/>
            <person name="Castelle C.J."/>
            <person name="Probst A.J."/>
            <person name="Thomas B.C."/>
            <person name="Singh A."/>
            <person name="Wilkins M.J."/>
            <person name="Karaoz U."/>
            <person name="Brodie E.L."/>
            <person name="Williams K.H."/>
            <person name="Hubbard S.S."/>
            <person name="Banfield J.F."/>
        </authorList>
    </citation>
    <scope>NUCLEOTIDE SEQUENCE [LARGE SCALE GENOMIC DNA]</scope>
    <source>
        <strain evidence="10">RBG_16_55_9</strain>
    </source>
</reference>
<dbReference type="GO" id="GO:1990904">
    <property type="term" value="C:ribonucleoprotein complex"/>
    <property type="evidence" value="ECO:0007669"/>
    <property type="project" value="UniProtKB-KW"/>
</dbReference>
<dbReference type="GO" id="GO:0006412">
    <property type="term" value="P:translation"/>
    <property type="evidence" value="ECO:0007669"/>
    <property type="project" value="UniProtKB-UniRule"/>
</dbReference>
<dbReference type="PANTHER" id="PTHR21368">
    <property type="entry name" value="50S RIBOSOMAL PROTEIN L9"/>
    <property type="match status" value="1"/>
</dbReference>
<dbReference type="InterPro" id="IPR009027">
    <property type="entry name" value="Ribosomal_bL9/RNase_H1_N"/>
</dbReference>
<comment type="function">
    <text evidence="7">Binds to the 23S rRNA.</text>
</comment>
<evidence type="ECO:0000313" key="10">
    <source>
        <dbReference type="Proteomes" id="UP000179157"/>
    </source>
</evidence>
<feature type="domain" description="Ribosomal protein L9" evidence="8">
    <location>
        <begin position="13"/>
        <end position="40"/>
    </location>
</feature>
<dbReference type="SUPFAM" id="SSF55658">
    <property type="entry name" value="L9 N-domain-like"/>
    <property type="match status" value="1"/>
</dbReference>
<evidence type="ECO:0000256" key="3">
    <source>
        <dbReference type="ARBA" id="ARBA00022884"/>
    </source>
</evidence>
<dbReference type="SUPFAM" id="SSF55653">
    <property type="entry name" value="Ribosomal protein L9 C-domain"/>
    <property type="match status" value="1"/>
</dbReference>
<evidence type="ECO:0000256" key="4">
    <source>
        <dbReference type="ARBA" id="ARBA00022980"/>
    </source>
</evidence>
<dbReference type="NCBIfam" id="TIGR00158">
    <property type="entry name" value="L9"/>
    <property type="match status" value="1"/>
</dbReference>
<protein>
    <recommendedName>
        <fullName evidence="6 7">Large ribosomal subunit protein bL9</fullName>
    </recommendedName>
</protein>
<dbReference type="InterPro" id="IPR020069">
    <property type="entry name" value="Ribosomal_bL9_C"/>
</dbReference>
<dbReference type="FunFam" id="3.40.5.10:FF:000003">
    <property type="entry name" value="50S ribosomal protein L9"/>
    <property type="match status" value="1"/>
</dbReference>
<dbReference type="Pfam" id="PF03948">
    <property type="entry name" value="Ribosomal_L9_C"/>
    <property type="match status" value="1"/>
</dbReference>
<dbReference type="GO" id="GO:0003735">
    <property type="term" value="F:structural constituent of ribosome"/>
    <property type="evidence" value="ECO:0007669"/>
    <property type="project" value="InterPro"/>
</dbReference>
<keyword evidence="3 7" id="KW-0694">RNA-binding</keyword>
<organism evidence="9 10">
    <name type="scientific">Fraserbacteria sp. (strain RBG_16_55_9)</name>
    <dbReference type="NCBI Taxonomy" id="1817864"/>
    <lineage>
        <taxon>Bacteria</taxon>
        <taxon>Candidatus Fraseribacteriota</taxon>
    </lineage>
</organism>
<dbReference type="GO" id="GO:0019843">
    <property type="term" value="F:rRNA binding"/>
    <property type="evidence" value="ECO:0007669"/>
    <property type="project" value="UniProtKB-UniRule"/>
</dbReference>
<evidence type="ECO:0000256" key="1">
    <source>
        <dbReference type="ARBA" id="ARBA00010605"/>
    </source>
</evidence>
<dbReference type="GO" id="GO:0005840">
    <property type="term" value="C:ribosome"/>
    <property type="evidence" value="ECO:0007669"/>
    <property type="project" value="UniProtKB-KW"/>
</dbReference>
<keyword evidence="5 7" id="KW-0687">Ribonucleoprotein</keyword>
<evidence type="ECO:0000256" key="6">
    <source>
        <dbReference type="ARBA" id="ARBA00035292"/>
    </source>
</evidence>
<dbReference type="STRING" id="1817864.A2Z21_06680"/>
<dbReference type="EMBL" id="MFGX01000056">
    <property type="protein sequence ID" value="OGF55478.1"/>
    <property type="molecule type" value="Genomic_DNA"/>
</dbReference>
<keyword evidence="4 7" id="KW-0689">Ribosomal protein</keyword>
<comment type="similarity">
    <text evidence="1 7">Belongs to the bacterial ribosomal protein bL9 family.</text>
</comment>
<proteinExistence type="inferred from homology"/>
<comment type="caution">
    <text evidence="9">The sequence shown here is derived from an EMBL/GenBank/DDBJ whole genome shotgun (WGS) entry which is preliminary data.</text>
</comment>
<name>A0A1F5UWJ3_FRAXR</name>
<evidence type="ECO:0000256" key="2">
    <source>
        <dbReference type="ARBA" id="ARBA00022730"/>
    </source>
</evidence>
<gene>
    <name evidence="7" type="primary">rplI</name>
    <name evidence="9" type="ORF">A2Z21_06680</name>
</gene>
<dbReference type="InterPro" id="IPR036791">
    <property type="entry name" value="Ribosomal_bL9_C_sf"/>
</dbReference>